<dbReference type="AlphaFoldDB" id="A0AA42RC76"/>
<comment type="similarity">
    <text evidence="2">Belongs to the fimbrial protein family.</text>
</comment>
<feature type="signal peptide" evidence="5">
    <location>
        <begin position="1"/>
        <end position="22"/>
    </location>
</feature>
<evidence type="ECO:0000256" key="1">
    <source>
        <dbReference type="ARBA" id="ARBA00004561"/>
    </source>
</evidence>
<evidence type="ECO:0000256" key="2">
    <source>
        <dbReference type="ARBA" id="ARBA00006671"/>
    </source>
</evidence>
<sequence length="178" mass="18125">MQLNLRLALISALALLPRISHATDGEINITGTIVANTCDITSGTGGKHAVVLPTVSANALTAAGTTAGRTPIAINLTNCTPNSGKVSLYFEPGSGTDMSTGKLKNTAPSGAGNVQVGLSNADFSQIALNQPQAAQNSQWVDITGGAATLTYFAEYYSALGGVTAGAVKADTFFTLTYQ</sequence>
<name>A0AA42RC76_AERCA</name>
<dbReference type="GO" id="GO:0043709">
    <property type="term" value="P:cell adhesion involved in single-species biofilm formation"/>
    <property type="evidence" value="ECO:0007669"/>
    <property type="project" value="TreeGrafter"/>
</dbReference>
<dbReference type="RefSeq" id="WP_042046726.1">
    <property type="nucleotide sequence ID" value="NZ_JAOCIZ010000176.1"/>
</dbReference>
<dbReference type="Pfam" id="PF16970">
    <property type="entry name" value="FimA"/>
    <property type="match status" value="1"/>
</dbReference>
<comment type="caution">
    <text evidence="6">The sequence shown here is derived from an EMBL/GenBank/DDBJ whole genome shotgun (WGS) entry which is preliminary data.</text>
</comment>
<protein>
    <submittedName>
        <fullName evidence="6">Type 1 fimbrial protein</fullName>
    </submittedName>
</protein>
<organism evidence="6 7">
    <name type="scientific">Aeromonas caviae</name>
    <name type="common">Aeromonas punctata</name>
    <dbReference type="NCBI Taxonomy" id="648"/>
    <lineage>
        <taxon>Bacteria</taxon>
        <taxon>Pseudomonadati</taxon>
        <taxon>Pseudomonadota</taxon>
        <taxon>Gammaproteobacteria</taxon>
        <taxon>Aeromonadales</taxon>
        <taxon>Aeromonadaceae</taxon>
        <taxon>Aeromonas</taxon>
    </lineage>
</organism>
<keyword evidence="3 5" id="KW-0732">Signal</keyword>
<keyword evidence="4" id="KW-0281">Fimbrium</keyword>
<evidence type="ECO:0000313" key="6">
    <source>
        <dbReference type="EMBL" id="MDH1507873.1"/>
    </source>
</evidence>
<evidence type="ECO:0000313" key="7">
    <source>
        <dbReference type="Proteomes" id="UP001161704"/>
    </source>
</evidence>
<dbReference type="InterPro" id="IPR008966">
    <property type="entry name" value="Adhesion_dom_sf"/>
</dbReference>
<dbReference type="Gene3D" id="2.60.40.1090">
    <property type="entry name" value="Fimbrial-type adhesion domain"/>
    <property type="match status" value="1"/>
</dbReference>
<dbReference type="EMBL" id="JAOCIZ010000176">
    <property type="protein sequence ID" value="MDH1507873.1"/>
    <property type="molecule type" value="Genomic_DNA"/>
</dbReference>
<dbReference type="SUPFAM" id="SSF49401">
    <property type="entry name" value="Bacterial adhesins"/>
    <property type="match status" value="1"/>
</dbReference>
<dbReference type="InterPro" id="IPR050263">
    <property type="entry name" value="Bact_Fimbrial_Adh_Pro"/>
</dbReference>
<dbReference type="PANTHER" id="PTHR33420">
    <property type="entry name" value="FIMBRIAL SUBUNIT ELFA-RELATED"/>
    <property type="match status" value="1"/>
</dbReference>
<comment type="subcellular location">
    <subcellularLocation>
        <location evidence="1">Fimbrium</location>
    </subcellularLocation>
</comment>
<dbReference type="InterPro" id="IPR039458">
    <property type="entry name" value="FimA-like"/>
</dbReference>
<dbReference type="GO" id="GO:0009289">
    <property type="term" value="C:pilus"/>
    <property type="evidence" value="ECO:0007669"/>
    <property type="project" value="UniProtKB-SubCell"/>
</dbReference>
<dbReference type="PANTHER" id="PTHR33420:SF3">
    <property type="entry name" value="FIMBRIAL SUBUNIT ELFA"/>
    <property type="match status" value="1"/>
</dbReference>
<gene>
    <name evidence="6" type="ORF">N5I20_22820</name>
</gene>
<proteinExistence type="inferred from homology"/>
<evidence type="ECO:0000256" key="4">
    <source>
        <dbReference type="ARBA" id="ARBA00023263"/>
    </source>
</evidence>
<evidence type="ECO:0000256" key="3">
    <source>
        <dbReference type="ARBA" id="ARBA00022729"/>
    </source>
</evidence>
<dbReference type="InterPro" id="IPR036937">
    <property type="entry name" value="Adhesion_dom_fimbrial_sf"/>
</dbReference>
<feature type="chain" id="PRO_5041391402" evidence="5">
    <location>
        <begin position="23"/>
        <end position="178"/>
    </location>
</feature>
<accession>A0AA42RC76</accession>
<dbReference type="Proteomes" id="UP001161704">
    <property type="component" value="Unassembled WGS sequence"/>
</dbReference>
<reference evidence="6" key="1">
    <citation type="submission" date="2022-09" db="EMBL/GenBank/DDBJ databases">
        <title>Intensive care unit water sources are persistently colonized with multi-drug resistant bacteria and are the site of extensive horizontal gene transfer of antibiotic resistance genes.</title>
        <authorList>
            <person name="Diorio-Toth L."/>
        </authorList>
    </citation>
    <scope>NUCLEOTIDE SEQUENCE</scope>
    <source>
        <strain evidence="6">GD03710</strain>
    </source>
</reference>
<evidence type="ECO:0000256" key="5">
    <source>
        <dbReference type="SAM" id="SignalP"/>
    </source>
</evidence>